<feature type="transmembrane region" description="Helical" evidence="6">
    <location>
        <begin position="461"/>
        <end position="481"/>
    </location>
</feature>
<evidence type="ECO:0000256" key="4">
    <source>
        <dbReference type="ARBA" id="ARBA00023136"/>
    </source>
</evidence>
<reference evidence="8" key="1">
    <citation type="submission" date="2023-10" db="EMBL/GenBank/DDBJ databases">
        <title>Genome assembly of Pristionchus species.</title>
        <authorList>
            <person name="Yoshida K."/>
            <person name="Sommer R.J."/>
        </authorList>
    </citation>
    <scope>NUCLEOTIDE SEQUENCE</scope>
    <source>
        <strain evidence="8">RS0144</strain>
    </source>
</reference>
<feature type="transmembrane region" description="Helical" evidence="6">
    <location>
        <begin position="422"/>
        <end position="440"/>
    </location>
</feature>
<proteinExistence type="predicted"/>
<name>A0AAV5UK43_9BILA</name>
<keyword evidence="2 6" id="KW-0812">Transmembrane</keyword>
<evidence type="ECO:0000259" key="7">
    <source>
        <dbReference type="Pfam" id="PF01490"/>
    </source>
</evidence>
<dbReference type="Proteomes" id="UP001432027">
    <property type="component" value="Unassembled WGS sequence"/>
</dbReference>
<dbReference type="PANTHER" id="PTHR22950:SF703">
    <property type="entry name" value="AMINO ACID TRANSPORTER TRANSMEMBRANE DOMAIN-CONTAINING PROTEIN"/>
    <property type="match status" value="1"/>
</dbReference>
<feature type="compositionally biased region" description="Basic and acidic residues" evidence="5">
    <location>
        <begin position="71"/>
        <end position="89"/>
    </location>
</feature>
<feature type="transmembrane region" description="Helical" evidence="6">
    <location>
        <begin position="487"/>
        <end position="508"/>
    </location>
</feature>
<organism evidence="8 9">
    <name type="scientific">Pristionchus entomophagus</name>
    <dbReference type="NCBI Taxonomy" id="358040"/>
    <lineage>
        <taxon>Eukaryota</taxon>
        <taxon>Metazoa</taxon>
        <taxon>Ecdysozoa</taxon>
        <taxon>Nematoda</taxon>
        <taxon>Chromadorea</taxon>
        <taxon>Rhabditida</taxon>
        <taxon>Rhabditina</taxon>
        <taxon>Diplogasteromorpha</taxon>
        <taxon>Diplogasteroidea</taxon>
        <taxon>Neodiplogasteridae</taxon>
        <taxon>Pristionchus</taxon>
    </lineage>
</organism>
<dbReference type="Pfam" id="PF01490">
    <property type="entry name" value="Aa_trans"/>
    <property type="match status" value="1"/>
</dbReference>
<sequence>LQGNCSCRSIDCGMPTKSNTSNGSVRVPSGASAGDGYEMQERRGPPSQSSGGGGGGGKKGFRFSAEIDQPLLREKTLRDDEGAIIHDDISSLDDSDGSDYADDENHHKSPKHDEFQPRRMSISAPAKIRGRTGARFRDLKNFHSTGGFENEKGMGVAVTSLFIIGETAGGGLVALPTVMAHCGLILGTLVIVLGAFICGYAGVQLAECWSIMMIRYPKYRYHTHKPYPAIGRRAMGRKTGIAVSIILNITQFGTAVVFLLLGSKNVASFVLFAFGAHISFCWVIGAVAILMFPLILLRSPKDFWMAIIIAMCTTTAAVGLLMYGAFKDSSICMPENKLPGFNPYRILQTFGTVMFAYGGHGAFPTIQHDMKQPHKFEKAVTGAFTGIAIMYLPVSLVCALVYGSSLGDVVIFSIQDPYIQQAINMLITLHVFLALTIVFNPINQDLEQICNVPELFTFKRILVRGSVLIAVVFVALTVPNFGPLLDLVGGSTITMMAIVLPPLFSLYLNARLSKFGTKGSHLEPLRLSDLYTHNRGQKFWINIILILIGFGCGGAASWMSIESMWSIEFQRPCYADAIFGAPEVVGTLGYADNNGISLTEKFMCCGPFRNISHLDSTYCLDVATIANAGSHG</sequence>
<gene>
    <name evidence="8" type="ORF">PENTCL1PPCAC_28784</name>
</gene>
<evidence type="ECO:0000256" key="6">
    <source>
        <dbReference type="SAM" id="Phobius"/>
    </source>
</evidence>
<dbReference type="GO" id="GO:0005774">
    <property type="term" value="C:vacuolar membrane"/>
    <property type="evidence" value="ECO:0007669"/>
    <property type="project" value="TreeGrafter"/>
</dbReference>
<feature type="region of interest" description="Disordered" evidence="5">
    <location>
        <begin position="11"/>
        <end position="119"/>
    </location>
</feature>
<keyword evidence="9" id="KW-1185">Reference proteome</keyword>
<evidence type="ECO:0000256" key="1">
    <source>
        <dbReference type="ARBA" id="ARBA00004141"/>
    </source>
</evidence>
<dbReference type="FunFam" id="1.20.1740.10:FF:000052">
    <property type="entry name" value="Lysine histidine transporter-like 3"/>
    <property type="match status" value="1"/>
</dbReference>
<dbReference type="AlphaFoldDB" id="A0AAV5UK43"/>
<evidence type="ECO:0000256" key="3">
    <source>
        <dbReference type="ARBA" id="ARBA00022989"/>
    </source>
</evidence>
<accession>A0AAV5UK43</accession>
<evidence type="ECO:0000256" key="5">
    <source>
        <dbReference type="SAM" id="MobiDB-lite"/>
    </source>
</evidence>
<feature type="transmembrane region" description="Helical" evidence="6">
    <location>
        <begin position="539"/>
        <end position="561"/>
    </location>
</feature>
<comment type="subcellular location">
    <subcellularLocation>
        <location evidence="1">Membrane</location>
        <topology evidence="1">Multi-pass membrane protein</topology>
    </subcellularLocation>
</comment>
<feature type="transmembrane region" description="Helical" evidence="6">
    <location>
        <begin position="241"/>
        <end position="261"/>
    </location>
</feature>
<dbReference type="GO" id="GO:0015179">
    <property type="term" value="F:L-amino acid transmembrane transporter activity"/>
    <property type="evidence" value="ECO:0007669"/>
    <property type="project" value="TreeGrafter"/>
</dbReference>
<feature type="transmembrane region" description="Helical" evidence="6">
    <location>
        <begin position="303"/>
        <end position="326"/>
    </location>
</feature>
<evidence type="ECO:0000256" key="2">
    <source>
        <dbReference type="ARBA" id="ARBA00022692"/>
    </source>
</evidence>
<protein>
    <recommendedName>
        <fullName evidence="7">Amino acid transporter transmembrane domain-containing protein</fullName>
    </recommendedName>
</protein>
<feature type="compositionally biased region" description="Basic and acidic residues" evidence="5">
    <location>
        <begin position="103"/>
        <end position="117"/>
    </location>
</feature>
<evidence type="ECO:0000313" key="8">
    <source>
        <dbReference type="EMBL" id="GMT06610.1"/>
    </source>
</evidence>
<keyword evidence="4 6" id="KW-0472">Membrane</keyword>
<feature type="compositionally biased region" description="Acidic residues" evidence="5">
    <location>
        <begin position="90"/>
        <end position="102"/>
    </location>
</feature>
<feature type="transmembrane region" description="Helical" evidence="6">
    <location>
        <begin position="346"/>
        <end position="367"/>
    </location>
</feature>
<feature type="non-terminal residue" evidence="8">
    <location>
        <position position="1"/>
    </location>
</feature>
<dbReference type="EMBL" id="BTSX01000006">
    <property type="protein sequence ID" value="GMT06610.1"/>
    <property type="molecule type" value="Genomic_DNA"/>
</dbReference>
<dbReference type="PANTHER" id="PTHR22950">
    <property type="entry name" value="AMINO ACID TRANSPORTER"/>
    <property type="match status" value="1"/>
</dbReference>
<comment type="caution">
    <text evidence="8">The sequence shown here is derived from an EMBL/GenBank/DDBJ whole genome shotgun (WGS) entry which is preliminary data.</text>
</comment>
<keyword evidence="3 6" id="KW-1133">Transmembrane helix</keyword>
<feature type="domain" description="Amino acid transporter transmembrane" evidence="7">
    <location>
        <begin position="158"/>
        <end position="510"/>
    </location>
</feature>
<feature type="transmembrane region" description="Helical" evidence="6">
    <location>
        <begin position="184"/>
        <end position="203"/>
    </location>
</feature>
<dbReference type="Gene3D" id="1.20.1740.10">
    <property type="entry name" value="Amino acid/polyamine transporter I"/>
    <property type="match status" value="1"/>
</dbReference>
<feature type="transmembrane region" description="Helical" evidence="6">
    <location>
        <begin position="379"/>
        <end position="402"/>
    </location>
</feature>
<evidence type="ECO:0000313" key="9">
    <source>
        <dbReference type="Proteomes" id="UP001432027"/>
    </source>
</evidence>
<dbReference type="InterPro" id="IPR013057">
    <property type="entry name" value="AA_transpt_TM"/>
</dbReference>
<feature type="transmembrane region" description="Helical" evidence="6">
    <location>
        <begin position="267"/>
        <end position="296"/>
    </location>
</feature>